<comment type="caution">
    <text evidence="2">The sequence shown here is derived from an EMBL/GenBank/DDBJ whole genome shotgun (WGS) entry which is preliminary data.</text>
</comment>
<dbReference type="Gene3D" id="3.40.50.150">
    <property type="entry name" value="Vaccinia Virus protein VP39"/>
    <property type="match status" value="1"/>
</dbReference>
<dbReference type="Proteomes" id="UP000033531">
    <property type="component" value="Unassembled WGS sequence"/>
</dbReference>
<keyword evidence="2" id="KW-0489">Methyltransferase</keyword>
<dbReference type="GO" id="GO:0008168">
    <property type="term" value="F:methyltransferase activity"/>
    <property type="evidence" value="ECO:0007669"/>
    <property type="project" value="UniProtKB-KW"/>
</dbReference>
<proteinExistence type="predicted"/>
<dbReference type="InterPro" id="IPR029063">
    <property type="entry name" value="SAM-dependent_MTases_sf"/>
</dbReference>
<name>A0A0F4LJK4_9LACO</name>
<dbReference type="GO" id="GO:0032259">
    <property type="term" value="P:methylation"/>
    <property type="evidence" value="ECO:0007669"/>
    <property type="project" value="UniProtKB-KW"/>
</dbReference>
<dbReference type="InterPro" id="IPR041698">
    <property type="entry name" value="Methyltransf_25"/>
</dbReference>
<dbReference type="Pfam" id="PF13649">
    <property type="entry name" value="Methyltransf_25"/>
    <property type="match status" value="1"/>
</dbReference>
<keyword evidence="2" id="KW-0808">Transferase</keyword>
<dbReference type="SUPFAM" id="SSF53335">
    <property type="entry name" value="S-adenosyl-L-methionine-dependent methyltransferases"/>
    <property type="match status" value="1"/>
</dbReference>
<gene>
    <name evidence="2" type="ORF">JF74_02580</name>
</gene>
<feature type="domain" description="Methyltransferase" evidence="1">
    <location>
        <begin position="68"/>
        <end position="165"/>
    </location>
</feature>
<evidence type="ECO:0000313" key="2">
    <source>
        <dbReference type="EMBL" id="KJY57756.1"/>
    </source>
</evidence>
<dbReference type="CDD" id="cd02440">
    <property type="entry name" value="AdoMet_MTases"/>
    <property type="match status" value="1"/>
</dbReference>
<evidence type="ECO:0000313" key="3">
    <source>
        <dbReference type="Proteomes" id="UP000033531"/>
    </source>
</evidence>
<dbReference type="PATRIC" id="fig|1218507.3.peg.423"/>
<dbReference type="RefSeq" id="WP_046324207.1">
    <property type="nucleotide sequence ID" value="NZ_JBHTMT010000006.1"/>
</dbReference>
<reference evidence="2 3" key="1">
    <citation type="submission" date="2015-01" db="EMBL/GenBank/DDBJ databases">
        <title>Comparative genomics of the lactic acid bacteria isolated from the honey bee gut.</title>
        <authorList>
            <person name="Ellegaard K.M."/>
            <person name="Tamarit D."/>
            <person name="Javelind E."/>
            <person name="Olofsson T."/>
            <person name="Andersson S.G."/>
            <person name="Vasquez A."/>
        </authorList>
    </citation>
    <scope>NUCLEOTIDE SEQUENCE [LARGE SCALE GENOMIC DNA]</scope>
    <source>
        <strain evidence="2 3">Hma8</strain>
    </source>
</reference>
<sequence>MQLENEHSEITDNLNNWNDRAVVHANGGYGDLTQFVKDKSAVTTTVKRDFAVLKPYLSHNTVKNKRLLHLQCHIGDDTLSWARLGAKDVYGLDFSPVALKYARKLANEANTPITYVEGDARYAAKALPEKTGKFDIIVTSAGTITWLPELKSWAQSIAQLLAPGGIFMIRDNHPLLFALDNAGLEIKFNYFSGTENTYESDASYTPNSTGKIKHQTNHNWAHDFAEIINTLINAGLTIKNVGEHQVSDWQSLPSLIYDKDQEGWIQPTNLPQVPLIFSVVAQKL</sequence>
<protein>
    <submittedName>
        <fullName evidence="2">Methyltransferase type 12</fullName>
    </submittedName>
</protein>
<dbReference type="OrthoDB" id="9774345at2"/>
<dbReference type="STRING" id="1218507.JF74_02580"/>
<dbReference type="EMBL" id="JXLI01000006">
    <property type="protein sequence ID" value="KJY57756.1"/>
    <property type="molecule type" value="Genomic_DNA"/>
</dbReference>
<dbReference type="HOGENOM" id="CLU_065741_0_0_9"/>
<dbReference type="AlphaFoldDB" id="A0A0F4LJK4"/>
<organism evidence="2 3">
    <name type="scientific">Lactobacillus melliventris</name>
    <dbReference type="NCBI Taxonomy" id="1218507"/>
    <lineage>
        <taxon>Bacteria</taxon>
        <taxon>Bacillati</taxon>
        <taxon>Bacillota</taxon>
        <taxon>Bacilli</taxon>
        <taxon>Lactobacillales</taxon>
        <taxon>Lactobacillaceae</taxon>
        <taxon>Lactobacillus</taxon>
    </lineage>
</organism>
<accession>A0A0F4LJK4</accession>
<dbReference type="PANTHER" id="PTHR43591">
    <property type="entry name" value="METHYLTRANSFERASE"/>
    <property type="match status" value="1"/>
</dbReference>
<evidence type="ECO:0000259" key="1">
    <source>
        <dbReference type="Pfam" id="PF13649"/>
    </source>
</evidence>